<reference evidence="8 9" key="1">
    <citation type="journal article" date="2014" name="Int. J. Syst. Evol. Microbiol.">
        <title>Complete genome sequence of Corynebacterium casei LMG S-19264T (=DSM 44701T), isolated from a smear-ripened cheese.</title>
        <authorList>
            <consortium name="US DOE Joint Genome Institute (JGI-PGF)"/>
            <person name="Walter F."/>
            <person name="Albersmeier A."/>
            <person name="Kalinowski J."/>
            <person name="Ruckert C."/>
        </authorList>
    </citation>
    <scope>NUCLEOTIDE SEQUENCE [LARGE SCALE GENOMIC DNA]</scope>
    <source>
        <strain evidence="8 9">CGMCC 1.7286</strain>
    </source>
</reference>
<feature type="coiled-coil region" evidence="6">
    <location>
        <begin position="4"/>
        <end position="34"/>
    </location>
</feature>
<dbReference type="InterPro" id="IPR036249">
    <property type="entry name" value="Thioredoxin-like_sf"/>
</dbReference>
<dbReference type="Gene3D" id="1.10.40.80">
    <property type="match status" value="1"/>
</dbReference>
<evidence type="ECO:0000259" key="7">
    <source>
        <dbReference type="PROSITE" id="PS51352"/>
    </source>
</evidence>
<dbReference type="PROSITE" id="PS51352">
    <property type="entry name" value="THIOREDOXIN_2"/>
    <property type="match status" value="1"/>
</dbReference>
<keyword evidence="3" id="KW-0560">Oxidoreductase</keyword>
<keyword evidence="5" id="KW-0676">Redox-active center</keyword>
<dbReference type="GO" id="GO:0016491">
    <property type="term" value="F:oxidoreductase activity"/>
    <property type="evidence" value="ECO:0007669"/>
    <property type="project" value="UniProtKB-KW"/>
</dbReference>
<dbReference type="InterPro" id="IPR012336">
    <property type="entry name" value="Thioredoxin-like_fold"/>
</dbReference>
<dbReference type="InterPro" id="IPR013766">
    <property type="entry name" value="Thioredoxin_domain"/>
</dbReference>
<dbReference type="Pfam" id="PF13462">
    <property type="entry name" value="Thioredoxin_4"/>
    <property type="match status" value="1"/>
</dbReference>
<dbReference type="EMBL" id="BMLT01000003">
    <property type="protein sequence ID" value="GGO80119.1"/>
    <property type="molecule type" value="Genomic_DNA"/>
</dbReference>
<sequence>MADVQELRKEQSAIKQDLLEIKRLLDEISAEENDSIKVETAKKLPDKPLLPITMDISSSPFLGKEDAPVVLIEFTDYQCPFCRRHFEQTYPRLVKEFVETGKLKIVLKEFPIQKLHPVAPRVAMAAQCAGGQGQYWAMHDLLFQNQRRTSIEDLEGLARSLSIDTVRFRQCLEQGEYAHQIRADFDLGVSAEVRGTPFFFIGPFNQEEPGQVTVEKYLYGAHSFDAFKRSIDSYLDTDNSQAAN</sequence>
<gene>
    <name evidence="8" type="ORF">GCM10011348_16110</name>
</gene>
<dbReference type="AlphaFoldDB" id="A0A917ZDV1"/>
<evidence type="ECO:0000313" key="8">
    <source>
        <dbReference type="EMBL" id="GGO80119.1"/>
    </source>
</evidence>
<evidence type="ECO:0000313" key="9">
    <source>
        <dbReference type="Proteomes" id="UP000599578"/>
    </source>
</evidence>
<dbReference type="PANTHER" id="PTHR13887">
    <property type="entry name" value="GLUTATHIONE S-TRANSFERASE KAPPA"/>
    <property type="match status" value="1"/>
</dbReference>
<keyword evidence="6" id="KW-0175">Coiled coil</keyword>
<dbReference type="SUPFAM" id="SSF52833">
    <property type="entry name" value="Thioredoxin-like"/>
    <property type="match status" value="1"/>
</dbReference>
<keyword evidence="2" id="KW-0732">Signal</keyword>
<dbReference type="Proteomes" id="UP000599578">
    <property type="component" value="Unassembled WGS sequence"/>
</dbReference>
<evidence type="ECO:0000256" key="5">
    <source>
        <dbReference type="ARBA" id="ARBA00023284"/>
    </source>
</evidence>
<keyword evidence="4" id="KW-1015">Disulfide bond</keyword>
<evidence type="ECO:0000256" key="2">
    <source>
        <dbReference type="ARBA" id="ARBA00022729"/>
    </source>
</evidence>
<accession>A0A917ZDV1</accession>
<protein>
    <submittedName>
        <fullName evidence="8">Thioredoxin</fullName>
    </submittedName>
</protein>
<proteinExistence type="inferred from homology"/>
<feature type="domain" description="Thioredoxin" evidence="7">
    <location>
        <begin position="38"/>
        <end position="236"/>
    </location>
</feature>
<comment type="caution">
    <text evidence="8">The sequence shown here is derived from an EMBL/GenBank/DDBJ whole genome shotgun (WGS) entry which is preliminary data.</text>
</comment>
<dbReference type="Gene3D" id="3.40.30.10">
    <property type="entry name" value="Glutaredoxin"/>
    <property type="match status" value="1"/>
</dbReference>
<comment type="similarity">
    <text evidence="1">Belongs to the thioredoxin family. DsbA subfamily.</text>
</comment>
<name>A0A917ZDV1_9GAMM</name>
<keyword evidence="9" id="KW-1185">Reference proteome</keyword>
<dbReference type="PANTHER" id="PTHR13887:SF14">
    <property type="entry name" value="DISULFIDE BOND FORMATION PROTEIN D"/>
    <property type="match status" value="1"/>
</dbReference>
<evidence type="ECO:0000256" key="3">
    <source>
        <dbReference type="ARBA" id="ARBA00023002"/>
    </source>
</evidence>
<evidence type="ECO:0000256" key="1">
    <source>
        <dbReference type="ARBA" id="ARBA00005791"/>
    </source>
</evidence>
<organism evidence="8 9">
    <name type="scientific">Marinobacterium nitratireducens</name>
    <dbReference type="NCBI Taxonomy" id="518897"/>
    <lineage>
        <taxon>Bacteria</taxon>
        <taxon>Pseudomonadati</taxon>
        <taxon>Pseudomonadota</taxon>
        <taxon>Gammaproteobacteria</taxon>
        <taxon>Oceanospirillales</taxon>
        <taxon>Oceanospirillaceae</taxon>
        <taxon>Marinobacterium</taxon>
    </lineage>
</organism>
<evidence type="ECO:0000256" key="6">
    <source>
        <dbReference type="SAM" id="Coils"/>
    </source>
</evidence>
<evidence type="ECO:0000256" key="4">
    <source>
        <dbReference type="ARBA" id="ARBA00023157"/>
    </source>
</evidence>